<proteinExistence type="inferred from homology"/>
<dbReference type="Proteomes" id="UP001549257">
    <property type="component" value="Unassembled WGS sequence"/>
</dbReference>
<dbReference type="GO" id="GO:0004527">
    <property type="term" value="F:exonuclease activity"/>
    <property type="evidence" value="ECO:0007669"/>
    <property type="project" value="UniProtKB-KW"/>
</dbReference>
<keyword evidence="6" id="KW-0540">Nuclease</keyword>
<dbReference type="PANTHER" id="PTHR32114">
    <property type="entry name" value="ABC TRANSPORTER ABCH.3"/>
    <property type="match status" value="1"/>
</dbReference>
<dbReference type="EMBL" id="JBEPSJ010000001">
    <property type="protein sequence ID" value="MET4581211.1"/>
    <property type="molecule type" value="Genomic_DNA"/>
</dbReference>
<evidence type="ECO:0000256" key="2">
    <source>
        <dbReference type="ARBA" id="ARBA00011322"/>
    </source>
</evidence>
<dbReference type="Gene3D" id="3.40.50.300">
    <property type="entry name" value="P-loop containing nucleotide triphosphate hydrolases"/>
    <property type="match status" value="2"/>
</dbReference>
<dbReference type="SUPFAM" id="SSF52540">
    <property type="entry name" value="P-loop containing nucleoside triphosphate hydrolases"/>
    <property type="match status" value="1"/>
</dbReference>
<dbReference type="InterPro" id="IPR027417">
    <property type="entry name" value="P-loop_NTPase"/>
</dbReference>
<reference evidence="6 7" key="1">
    <citation type="submission" date="2024-06" db="EMBL/GenBank/DDBJ databases">
        <title>Sorghum-associated microbial communities from plants grown in Nebraska, USA.</title>
        <authorList>
            <person name="Schachtman D."/>
        </authorList>
    </citation>
    <scope>NUCLEOTIDE SEQUENCE [LARGE SCALE GENOMIC DNA]</scope>
    <source>
        <strain evidence="6 7">2857</strain>
    </source>
</reference>
<evidence type="ECO:0000256" key="4">
    <source>
        <dbReference type="SAM" id="Coils"/>
    </source>
</evidence>
<evidence type="ECO:0000313" key="7">
    <source>
        <dbReference type="Proteomes" id="UP001549257"/>
    </source>
</evidence>
<keyword evidence="4" id="KW-0175">Coiled coil</keyword>
<dbReference type="PANTHER" id="PTHR32114:SF2">
    <property type="entry name" value="ABC TRANSPORTER ABCH.3"/>
    <property type="match status" value="1"/>
</dbReference>
<keyword evidence="7" id="KW-1185">Reference proteome</keyword>
<evidence type="ECO:0000256" key="1">
    <source>
        <dbReference type="ARBA" id="ARBA00006930"/>
    </source>
</evidence>
<comment type="caution">
    <text evidence="6">The sequence shown here is derived from an EMBL/GenBank/DDBJ whole genome shotgun (WGS) entry which is preliminary data.</text>
</comment>
<dbReference type="InterPro" id="IPR038729">
    <property type="entry name" value="Rad50/SbcC_AAA"/>
</dbReference>
<accession>A0ABV2QJI1</accession>
<comment type="subunit">
    <text evidence="2">Heterodimer of SbcC and SbcD.</text>
</comment>
<organism evidence="6 7">
    <name type="scientific">Conyzicola nivalis</name>
    <dbReference type="NCBI Taxonomy" id="1477021"/>
    <lineage>
        <taxon>Bacteria</taxon>
        <taxon>Bacillati</taxon>
        <taxon>Actinomycetota</taxon>
        <taxon>Actinomycetes</taxon>
        <taxon>Micrococcales</taxon>
        <taxon>Microbacteriaceae</taxon>
        <taxon>Conyzicola</taxon>
    </lineage>
</organism>
<feature type="coiled-coil region" evidence="4">
    <location>
        <begin position="576"/>
        <end position="603"/>
    </location>
</feature>
<dbReference type="Pfam" id="PF13558">
    <property type="entry name" value="SbcC_Walker_B"/>
    <property type="match status" value="1"/>
</dbReference>
<dbReference type="Pfam" id="PF13476">
    <property type="entry name" value="AAA_23"/>
    <property type="match status" value="1"/>
</dbReference>
<name>A0ABV2QJI1_9MICO</name>
<evidence type="ECO:0000256" key="3">
    <source>
        <dbReference type="ARBA" id="ARBA00013368"/>
    </source>
</evidence>
<comment type="similarity">
    <text evidence="1">Belongs to the SMC family. SbcC subfamily.</text>
</comment>
<keyword evidence="6" id="KW-0378">Hydrolase</keyword>
<evidence type="ECO:0000259" key="5">
    <source>
        <dbReference type="Pfam" id="PF13476"/>
    </source>
</evidence>
<dbReference type="RefSeq" id="WP_354023396.1">
    <property type="nucleotide sequence ID" value="NZ_JBEPSJ010000001.1"/>
</dbReference>
<evidence type="ECO:0000313" key="6">
    <source>
        <dbReference type="EMBL" id="MET4581211.1"/>
    </source>
</evidence>
<protein>
    <recommendedName>
        <fullName evidence="3">Nuclease SbcCD subunit C</fullName>
    </recommendedName>
</protein>
<sequence length="987" mass="105533">MRIRRLTLAGFGPYKNEQVVDFSHFDDAGLFLITGKTGAGKSSILDAICFALYGSVPRYDGTQAQLRSDHCSDDDPTYVELEFTVGGIDYSLRRVPEYQRPKKNRAGTTKQAHEASLSSGDRVIAAKPVDVAHELADIVALTKDQFLQVVLLAQNRFQQFLLAKNDDRQAVLRTLFGSKRFEQIEISLDERRKELQAQLANADDVLAQHVAQAVRLLELDETPPHTDQAWFEEALAGLEARHAESEQAAATADLLFSAADMEHRTLLDTRALQSRRAAASAAIATLDDDAPSIIDDRSALDAARRAAPVWPLLSGVDSATVALDGARSAAAVATAAYAPFDDDTPLDEVVQTLTTALGALTDALADERSLAGIDADLERIDKRAAAAETGLAETLSLASALPGRLETLNARVTDASVRAARLPHAEESLARATTALDASTTAVEARTRLELAETLERTASAAHTAAALELDSLLERRLSGYAAELALELVPGDPCAVCGSTKHPSPATPGDAPVTAADVDDARDTVALRRAELDAAHSRATAAATELADALARAGDASTAELEAAVAEAGDDLRAARDAAAQLARVENEREQLRAEIAKIEPRLDALRSGRDDLARSLAETASRRADIAARIEKHRADSATVADRVAAIQARLDAARRLTDAEAEVSRAVATLATADSALTAQLAEQGFPDAEAARTARRTHEEVAAIEKRLRHHDEARATAQATLAEPQIAGAPSELVDVEPARIARAEALDARDAAIALASALRQRVDQLDGVVQATRDHRAATGQRRLEFEQLRQLASVVRGDEPNTRRMRLETFVLAAQLEEIVAAANTRLRTMSAGRYTLEHDDALQYRNAKSGLGLAIRDEHTGRSRPTHSLSGGETFLASLALALGLAEVVTNQAGGITLDTLFIDEGFGSLDGDTLDIAMSTLDGLREGGRTIGLISHVEAMKEQIPAKLRITVSPRGDSSVNASYEHASYEHASFDTQ</sequence>
<gene>
    <name evidence="6" type="ORF">ABIE21_000701</name>
</gene>
<feature type="domain" description="Rad50/SbcC-type AAA" evidence="5">
    <location>
        <begin position="5"/>
        <end position="203"/>
    </location>
</feature>
<keyword evidence="6" id="KW-0269">Exonuclease</keyword>